<feature type="compositionally biased region" description="Polar residues" evidence="1">
    <location>
        <begin position="105"/>
        <end position="117"/>
    </location>
</feature>
<dbReference type="VEuPathDB" id="FungiDB:TRIVIDRAFT_223038"/>
<protein>
    <submittedName>
        <fullName evidence="2">Uncharacterized protein</fullName>
    </submittedName>
</protein>
<dbReference type="Proteomes" id="UP000007115">
    <property type="component" value="Unassembled WGS sequence"/>
</dbReference>
<feature type="region of interest" description="Disordered" evidence="1">
    <location>
        <begin position="93"/>
        <end position="117"/>
    </location>
</feature>
<evidence type="ECO:0000256" key="1">
    <source>
        <dbReference type="SAM" id="MobiDB-lite"/>
    </source>
</evidence>
<dbReference type="HOGENOM" id="CLU_2085156_0_0_1"/>
<evidence type="ECO:0000313" key="3">
    <source>
        <dbReference type="Proteomes" id="UP000007115"/>
    </source>
</evidence>
<gene>
    <name evidence="2" type="ORF">TRIVIDRAFT_223038</name>
</gene>
<dbReference type="GeneID" id="25791733"/>
<feature type="region of interest" description="Disordered" evidence="1">
    <location>
        <begin position="53"/>
        <end position="78"/>
    </location>
</feature>
<proteinExistence type="predicted"/>
<accession>G9MVV1</accession>
<evidence type="ECO:0000313" key="2">
    <source>
        <dbReference type="EMBL" id="EHK21426.1"/>
    </source>
</evidence>
<dbReference type="InParanoid" id="G9MVV1"/>
<dbReference type="OrthoDB" id="2149224at2759"/>
<name>G9MVV1_HYPVG</name>
<dbReference type="EMBL" id="ABDF02000071">
    <property type="protein sequence ID" value="EHK21426.1"/>
    <property type="molecule type" value="Genomic_DNA"/>
</dbReference>
<sequence length="117" mass="13688">MLETETLKASLQHAQRTIQSQRSQLHREKTEKLEFRRIIQDLRNLRNDLEKARNDLEQGTAPSRIRGGRMVEPKRVKARPATGLNSLFTHVFQEVDDESPRESTKTYNESYFETSSE</sequence>
<organism evidence="2 3">
    <name type="scientific">Hypocrea virens (strain Gv29-8 / FGSC 10586)</name>
    <name type="common">Gliocladium virens</name>
    <name type="synonym">Trichoderma virens</name>
    <dbReference type="NCBI Taxonomy" id="413071"/>
    <lineage>
        <taxon>Eukaryota</taxon>
        <taxon>Fungi</taxon>
        <taxon>Dikarya</taxon>
        <taxon>Ascomycota</taxon>
        <taxon>Pezizomycotina</taxon>
        <taxon>Sordariomycetes</taxon>
        <taxon>Hypocreomycetidae</taxon>
        <taxon>Hypocreales</taxon>
        <taxon>Hypocreaceae</taxon>
        <taxon>Trichoderma</taxon>
    </lineage>
</organism>
<dbReference type="AlphaFoldDB" id="G9MVV1"/>
<keyword evidence="3" id="KW-1185">Reference proteome</keyword>
<comment type="caution">
    <text evidence="2">The sequence shown here is derived from an EMBL/GenBank/DDBJ whole genome shotgun (WGS) entry which is preliminary data.</text>
</comment>
<dbReference type="STRING" id="413071.G9MVV1"/>
<dbReference type="RefSeq" id="XP_013955621.1">
    <property type="nucleotide sequence ID" value="XM_014100146.1"/>
</dbReference>
<reference evidence="2 3" key="1">
    <citation type="journal article" date="2011" name="Genome Biol.">
        <title>Comparative genome sequence analysis underscores mycoparasitism as the ancestral life style of Trichoderma.</title>
        <authorList>
            <person name="Kubicek C.P."/>
            <person name="Herrera-Estrella A."/>
            <person name="Seidl-Seiboth V."/>
            <person name="Martinez D.A."/>
            <person name="Druzhinina I.S."/>
            <person name="Thon M."/>
            <person name="Zeilinger S."/>
            <person name="Casas-Flores S."/>
            <person name="Horwitz B.A."/>
            <person name="Mukherjee P.K."/>
            <person name="Mukherjee M."/>
            <person name="Kredics L."/>
            <person name="Alcaraz L.D."/>
            <person name="Aerts A."/>
            <person name="Antal Z."/>
            <person name="Atanasova L."/>
            <person name="Cervantes-Badillo M.G."/>
            <person name="Challacombe J."/>
            <person name="Chertkov O."/>
            <person name="McCluskey K."/>
            <person name="Coulpier F."/>
            <person name="Deshpande N."/>
            <person name="von Doehren H."/>
            <person name="Ebbole D.J."/>
            <person name="Esquivel-Naranjo E.U."/>
            <person name="Fekete E."/>
            <person name="Flipphi M."/>
            <person name="Glaser F."/>
            <person name="Gomez-Rodriguez E.Y."/>
            <person name="Gruber S."/>
            <person name="Han C."/>
            <person name="Henrissat B."/>
            <person name="Hermosa R."/>
            <person name="Hernandez-Onate M."/>
            <person name="Karaffa L."/>
            <person name="Kosti I."/>
            <person name="Le Crom S."/>
            <person name="Lindquist E."/>
            <person name="Lucas S."/>
            <person name="Luebeck M."/>
            <person name="Luebeck P.S."/>
            <person name="Margeot A."/>
            <person name="Metz B."/>
            <person name="Misra M."/>
            <person name="Nevalainen H."/>
            <person name="Omann M."/>
            <person name="Packer N."/>
            <person name="Perrone G."/>
            <person name="Uresti-Rivera E.E."/>
            <person name="Salamov A."/>
            <person name="Schmoll M."/>
            <person name="Seiboth B."/>
            <person name="Shapiro H."/>
            <person name="Sukno S."/>
            <person name="Tamayo-Ramos J.A."/>
            <person name="Tisch D."/>
            <person name="Wiest A."/>
            <person name="Wilkinson H.H."/>
            <person name="Zhang M."/>
            <person name="Coutinho P.M."/>
            <person name="Kenerley C.M."/>
            <person name="Monte E."/>
            <person name="Baker S.E."/>
            <person name="Grigoriev I.V."/>
        </authorList>
    </citation>
    <scope>NUCLEOTIDE SEQUENCE [LARGE SCALE GENOMIC DNA]</scope>
    <source>
        <strain evidence="3">Gv29-8 / FGSC 10586</strain>
    </source>
</reference>